<dbReference type="Proteomes" id="UP000059574">
    <property type="component" value="Chromosome"/>
</dbReference>
<dbReference type="GO" id="GO:0005524">
    <property type="term" value="F:ATP binding"/>
    <property type="evidence" value="ECO:0007669"/>
    <property type="project" value="UniProtKB-KW"/>
</dbReference>
<dbReference type="InterPro" id="IPR036890">
    <property type="entry name" value="HATPase_C_sf"/>
</dbReference>
<feature type="transmembrane region" description="Helical" evidence="10">
    <location>
        <begin position="155"/>
        <end position="173"/>
    </location>
</feature>
<feature type="region of interest" description="Disordered" evidence="9">
    <location>
        <begin position="1"/>
        <end position="30"/>
    </location>
</feature>
<feature type="transmembrane region" description="Helical" evidence="10">
    <location>
        <begin position="39"/>
        <end position="59"/>
    </location>
</feature>
<evidence type="ECO:0000256" key="8">
    <source>
        <dbReference type="ARBA" id="ARBA00023012"/>
    </source>
</evidence>
<feature type="compositionally biased region" description="Basic and acidic residues" evidence="9">
    <location>
        <begin position="1"/>
        <end position="12"/>
    </location>
</feature>
<dbReference type="GO" id="GO:0046983">
    <property type="term" value="F:protein dimerization activity"/>
    <property type="evidence" value="ECO:0007669"/>
    <property type="project" value="InterPro"/>
</dbReference>
<dbReference type="InterPro" id="IPR050482">
    <property type="entry name" value="Sensor_HK_TwoCompSys"/>
</dbReference>
<dbReference type="Pfam" id="PF02518">
    <property type="entry name" value="HATPase_c"/>
    <property type="match status" value="1"/>
</dbReference>
<gene>
    <name evidence="12" type="ORF">AS189_11780</name>
</gene>
<keyword evidence="3" id="KW-0597">Phosphoprotein</keyword>
<evidence type="ECO:0000313" key="13">
    <source>
        <dbReference type="Proteomes" id="UP000059574"/>
    </source>
</evidence>
<feature type="transmembrane region" description="Helical" evidence="10">
    <location>
        <begin position="90"/>
        <end position="121"/>
    </location>
</feature>
<keyword evidence="10" id="KW-0472">Membrane</keyword>
<dbReference type="EMBL" id="CP013200">
    <property type="protein sequence ID" value="ALO67051.1"/>
    <property type="molecule type" value="Genomic_DNA"/>
</dbReference>
<evidence type="ECO:0000256" key="4">
    <source>
        <dbReference type="ARBA" id="ARBA00022679"/>
    </source>
</evidence>
<dbReference type="PANTHER" id="PTHR24421">
    <property type="entry name" value="NITRATE/NITRITE SENSOR PROTEIN NARX-RELATED"/>
    <property type="match status" value="1"/>
</dbReference>
<dbReference type="AlphaFoldDB" id="A0A0S2M0S2"/>
<keyword evidence="7" id="KW-0067">ATP-binding</keyword>
<keyword evidence="4" id="KW-0808">Transferase</keyword>
<dbReference type="InterPro" id="IPR011712">
    <property type="entry name" value="Sig_transdc_His_kin_sub3_dim/P"/>
</dbReference>
<feature type="transmembrane region" description="Helical" evidence="10">
    <location>
        <begin position="127"/>
        <end position="148"/>
    </location>
</feature>
<organism evidence="12 13">
    <name type="scientific">Arthrobacter alpinus</name>
    <dbReference type="NCBI Taxonomy" id="656366"/>
    <lineage>
        <taxon>Bacteria</taxon>
        <taxon>Bacillati</taxon>
        <taxon>Actinomycetota</taxon>
        <taxon>Actinomycetes</taxon>
        <taxon>Micrococcales</taxon>
        <taxon>Micrococcaceae</taxon>
        <taxon>Arthrobacter</taxon>
    </lineage>
</organism>
<reference evidence="13" key="1">
    <citation type="submission" date="2015-11" db="EMBL/GenBank/DDBJ databases">
        <authorList>
            <person name="Kumar R."/>
            <person name="Singh D."/>
            <person name="Swarnkar M.K."/>
            <person name="Singh A.K."/>
            <person name="Kumar S."/>
        </authorList>
    </citation>
    <scope>NUCLEOTIDE SEQUENCE [LARGE SCALE GENOMIC DNA]</scope>
    <source>
        <strain evidence="13">ERGS4:06</strain>
    </source>
</reference>
<dbReference type="InterPro" id="IPR055558">
    <property type="entry name" value="DUF7134"/>
</dbReference>
<dbReference type="SMART" id="SM00387">
    <property type="entry name" value="HATPase_c"/>
    <property type="match status" value="1"/>
</dbReference>
<evidence type="ECO:0000259" key="11">
    <source>
        <dbReference type="SMART" id="SM00387"/>
    </source>
</evidence>
<dbReference type="RefSeq" id="WP_062289048.1">
    <property type="nucleotide sequence ID" value="NZ_CP013200.1"/>
</dbReference>
<dbReference type="GO" id="GO:0016020">
    <property type="term" value="C:membrane"/>
    <property type="evidence" value="ECO:0007669"/>
    <property type="project" value="InterPro"/>
</dbReference>
<comment type="catalytic activity">
    <reaction evidence="1">
        <text>ATP + protein L-histidine = ADP + protein N-phospho-L-histidine.</text>
        <dbReference type="EC" id="2.7.13.3"/>
    </reaction>
</comment>
<evidence type="ECO:0000313" key="12">
    <source>
        <dbReference type="EMBL" id="ALO67051.1"/>
    </source>
</evidence>
<dbReference type="CDD" id="cd16917">
    <property type="entry name" value="HATPase_UhpB-NarQ-NarX-like"/>
    <property type="match status" value="1"/>
</dbReference>
<dbReference type="InterPro" id="IPR003594">
    <property type="entry name" value="HATPase_dom"/>
</dbReference>
<dbReference type="PANTHER" id="PTHR24421:SF10">
    <property type="entry name" value="NITRATE_NITRITE SENSOR PROTEIN NARQ"/>
    <property type="match status" value="1"/>
</dbReference>
<keyword evidence="10" id="KW-0812">Transmembrane</keyword>
<keyword evidence="6" id="KW-0418">Kinase</keyword>
<dbReference type="GO" id="GO:0000155">
    <property type="term" value="F:phosphorelay sensor kinase activity"/>
    <property type="evidence" value="ECO:0007669"/>
    <property type="project" value="InterPro"/>
</dbReference>
<accession>A0A0S2M0S2</accession>
<keyword evidence="8" id="KW-0902">Two-component regulatory system</keyword>
<dbReference type="Gene3D" id="3.30.565.10">
    <property type="entry name" value="Histidine kinase-like ATPase, C-terminal domain"/>
    <property type="match status" value="1"/>
</dbReference>
<dbReference type="Pfam" id="PF23539">
    <property type="entry name" value="DUF7134"/>
    <property type="match status" value="1"/>
</dbReference>
<keyword evidence="10" id="KW-1133">Transmembrane helix</keyword>
<dbReference type="Gene3D" id="1.20.5.1930">
    <property type="match status" value="1"/>
</dbReference>
<reference evidence="12 13" key="2">
    <citation type="journal article" date="2016" name="J. Biotechnol.">
        <title>Complete genome sequence of Arthrobacter alpinus ERGS4:06, a yellow pigmented bacterium tolerant to cold and radiations isolated from Sikkim Himalaya.</title>
        <authorList>
            <person name="Kumar R."/>
            <person name="Singh D."/>
            <person name="Swarnkar M.K."/>
            <person name="Singh A.K."/>
            <person name="Kumar S."/>
        </authorList>
    </citation>
    <scope>NUCLEOTIDE SEQUENCE [LARGE SCALE GENOMIC DNA]</scope>
    <source>
        <strain evidence="12 13">ERGS4:06</strain>
    </source>
</reference>
<evidence type="ECO:0000256" key="9">
    <source>
        <dbReference type="SAM" id="MobiDB-lite"/>
    </source>
</evidence>
<evidence type="ECO:0000256" key="10">
    <source>
        <dbReference type="SAM" id="Phobius"/>
    </source>
</evidence>
<feature type="domain" description="Histidine kinase/HSP90-like ATPase" evidence="11">
    <location>
        <begin position="317"/>
        <end position="410"/>
    </location>
</feature>
<evidence type="ECO:0000256" key="3">
    <source>
        <dbReference type="ARBA" id="ARBA00022553"/>
    </source>
</evidence>
<evidence type="ECO:0000256" key="7">
    <source>
        <dbReference type="ARBA" id="ARBA00022840"/>
    </source>
</evidence>
<evidence type="ECO:0000256" key="6">
    <source>
        <dbReference type="ARBA" id="ARBA00022777"/>
    </source>
</evidence>
<feature type="transmembrane region" description="Helical" evidence="10">
    <location>
        <begin position="65"/>
        <end position="83"/>
    </location>
</feature>
<dbReference type="SUPFAM" id="SSF55874">
    <property type="entry name" value="ATPase domain of HSP90 chaperone/DNA topoisomerase II/histidine kinase"/>
    <property type="match status" value="1"/>
</dbReference>
<evidence type="ECO:0000256" key="2">
    <source>
        <dbReference type="ARBA" id="ARBA00012438"/>
    </source>
</evidence>
<sequence length="416" mass="43304">MTGTGNRERLKASAELALPTPGPPDEPIRQRRWRSRPRITDLLVAALYAGPALAVTVAVYGIDGLGFVLQLLAVVVSGTALLFRRRAPMFSLAVTAGIMLITFPAPGSFAAVATAMALYAVAVYRSARHAVVALLGTGGVLFLAAVLLPGSLVDLGQAGQAIAVLVIAALIGFNVHSRRSYVAALMDRADRLVRERQHLASIAAAAERNAIAREMHDIVSHGLAVMISLAHGSAEIAPIDPARAVDAMRQVAETGRTAVADMRRMLGVLTEGNTGESAGVVAPAPGVGDVPALLELFRSTGLPVVLQSVGVPPADPGIQLAIYRVIQEGLTNALKYSKAATAVAVRVEFSTQAIMVSVTDDGQPEGVPADGTGRGIVGMRERVALYGGTVQAGPLPGRGWSVTAHFPPPEGISWKR</sequence>
<name>A0A0S2M0S2_9MICC</name>
<keyword evidence="5" id="KW-0547">Nucleotide-binding</keyword>
<protein>
    <recommendedName>
        <fullName evidence="2">histidine kinase</fullName>
        <ecNumber evidence="2">2.7.13.3</ecNumber>
    </recommendedName>
</protein>
<dbReference type="Pfam" id="PF07730">
    <property type="entry name" value="HisKA_3"/>
    <property type="match status" value="1"/>
</dbReference>
<evidence type="ECO:0000256" key="1">
    <source>
        <dbReference type="ARBA" id="ARBA00000085"/>
    </source>
</evidence>
<dbReference type="EC" id="2.7.13.3" evidence="2"/>
<evidence type="ECO:0000256" key="5">
    <source>
        <dbReference type="ARBA" id="ARBA00022741"/>
    </source>
</evidence>
<proteinExistence type="predicted"/>